<dbReference type="AlphaFoldDB" id="A0A0N9NRG2"/>
<keyword evidence="1" id="KW-0732">Signal</keyword>
<reference evidence="2" key="1">
    <citation type="journal article" date="2015" name="Environ. Microbiol.">
        <title>Plasmids from the gut microbiome of cabbage root fly larvae encode SaxA that catalyses the conversion of the plant toxin 2-phenylethyl isothiocyanate.</title>
        <authorList>
            <person name="Welte C.U."/>
            <person name="de Graaf R.M."/>
            <person name="van den Bosch T.J."/>
            <person name="Op den Camp H.J."/>
            <person name="van Dam N.M."/>
            <person name="Jetten M.S."/>
        </authorList>
    </citation>
    <scope>NUCLEOTIDE SEQUENCE</scope>
    <source>
        <plasmid evidence="2">Drgb2</plasmid>
    </source>
</reference>
<dbReference type="InterPro" id="IPR036937">
    <property type="entry name" value="Adhesion_dom_fimbrial_sf"/>
</dbReference>
<geneLocation type="plasmid" evidence="2">
    <name>Drgb2</name>
</geneLocation>
<dbReference type="EMBL" id="KT351733">
    <property type="protein sequence ID" value="ALG88445.1"/>
    <property type="molecule type" value="Genomic_DNA"/>
</dbReference>
<reference evidence="2" key="2">
    <citation type="submission" date="2015-07" db="EMBL/GenBank/DDBJ databases">
        <authorList>
            <person name="Welte C."/>
            <person name="de Graaf R."/>
            <person name="van den Bosch T.J.M."/>
            <person name="Op den Camp H."/>
            <person name="van Dam N."/>
            <person name="Jetten M."/>
        </authorList>
    </citation>
    <scope>NUCLEOTIDE SEQUENCE</scope>
    <source>
        <plasmid evidence="2">Drgb2</plasmid>
    </source>
</reference>
<name>A0A0N9NRG2_PECCA</name>
<sequence length="206" mass="21923">MQRRGLCRQGLCLLALWASGTISALGAPYTTTTELTATIVASSCVGEIITATAQGRTAGAPGTVDFGVVNPKARSVPAQPFSLRLSEFMGGETGCSAFEAYGRQYPVATLSFGDIGHTQLDENGVILRYDDGSDARLRVRISPTNVEGTFVQTGSPGYITSAYTEVAYPIAFATKGQFDFQAVLSQWDRVKPGRFSGSLTVTVVYR</sequence>
<dbReference type="GO" id="GO:0009289">
    <property type="term" value="C:pilus"/>
    <property type="evidence" value="ECO:0007669"/>
    <property type="project" value="InterPro"/>
</dbReference>
<accession>A0A0N9NRG2</accession>
<organism evidence="2">
    <name type="scientific">Pectobacterium carotovorum</name>
    <name type="common">Erwinia carotovora</name>
    <dbReference type="NCBI Taxonomy" id="554"/>
    <lineage>
        <taxon>Bacteria</taxon>
        <taxon>Pseudomonadati</taxon>
        <taxon>Pseudomonadota</taxon>
        <taxon>Gammaproteobacteria</taxon>
        <taxon>Enterobacterales</taxon>
        <taxon>Pectobacteriaceae</taxon>
        <taxon>Pectobacterium</taxon>
    </lineage>
</organism>
<feature type="chain" id="PRO_5006038228" evidence="1">
    <location>
        <begin position="27"/>
        <end position="206"/>
    </location>
</feature>
<feature type="signal peptide" evidence="1">
    <location>
        <begin position="1"/>
        <end position="26"/>
    </location>
</feature>
<proteinExistence type="predicted"/>
<dbReference type="Gene3D" id="2.60.40.1090">
    <property type="entry name" value="Fimbrial-type adhesion domain"/>
    <property type="match status" value="1"/>
</dbReference>
<protein>
    <submittedName>
        <fullName evidence="2">P pilus protein, pilin FimA</fullName>
    </submittedName>
</protein>
<evidence type="ECO:0000256" key="1">
    <source>
        <dbReference type="SAM" id="SignalP"/>
    </source>
</evidence>
<evidence type="ECO:0000313" key="2">
    <source>
        <dbReference type="EMBL" id="ALG88445.1"/>
    </source>
</evidence>
<dbReference type="GO" id="GO:0007155">
    <property type="term" value="P:cell adhesion"/>
    <property type="evidence" value="ECO:0007669"/>
    <property type="project" value="InterPro"/>
</dbReference>
<keyword evidence="2" id="KW-0614">Plasmid</keyword>